<feature type="domain" description="Aminoglycoside phosphotransferase" evidence="1">
    <location>
        <begin position="80"/>
        <end position="288"/>
    </location>
</feature>
<dbReference type="EMBL" id="AZHD01000019">
    <property type="protein sequence ID" value="OAA55560.1"/>
    <property type="molecule type" value="Genomic_DNA"/>
</dbReference>
<dbReference type="AlphaFoldDB" id="A0A162MFX7"/>
<sequence>MQVTTSHIPRGDDVVFPESGIFRRHDPSSGFSLPSPAAVRAEGARQHGAAAAARSTRPPPVRFPSLGLLVKYGSMVSVAEAQCLVMVRQFLPTIPVPEVYGWRHDGRQAFIYMELVEGATLEESWDGLTEDEKTAICGELHDLVATWRRLPQTLFSDTPFIGSVVGEPLLDSVFVNTGSVGHGPFPSVSQFHDWFTTAYGPHRLPPWEPRSPHPYRCYLPDDGPIVFTHADLHPTNILIRASRQNGGSPRVAAVIDWQQAGWYPAYWEYCKSRWAWSAKAGSAWPETYVPKVLEAGPYEGDCYNYWDYFVLARGI</sequence>
<dbReference type="InterPro" id="IPR011009">
    <property type="entry name" value="Kinase-like_dom_sf"/>
</dbReference>
<dbReference type="OrthoDB" id="5404599at2759"/>
<reference evidence="2 3" key="1">
    <citation type="journal article" date="2016" name="Genome Biol. Evol.">
        <title>Divergent and convergent evolution of fungal pathogenicity.</title>
        <authorList>
            <person name="Shang Y."/>
            <person name="Xiao G."/>
            <person name="Zheng P."/>
            <person name="Cen K."/>
            <person name="Zhan S."/>
            <person name="Wang C."/>
        </authorList>
    </citation>
    <scope>NUCLEOTIDE SEQUENCE [LARGE SCALE GENOMIC DNA]</scope>
    <source>
        <strain evidence="2 3">RCEF 264</strain>
    </source>
</reference>
<keyword evidence="2" id="KW-0808">Transferase</keyword>
<proteinExistence type="predicted"/>
<accession>A0A162MFX7</accession>
<comment type="caution">
    <text evidence="2">The sequence shown here is derived from an EMBL/GenBank/DDBJ whole genome shotgun (WGS) entry which is preliminary data.</text>
</comment>
<dbReference type="PANTHER" id="PTHR21310">
    <property type="entry name" value="AMINOGLYCOSIDE PHOSPHOTRANSFERASE-RELATED-RELATED"/>
    <property type="match status" value="1"/>
</dbReference>
<dbReference type="Pfam" id="PF01636">
    <property type="entry name" value="APH"/>
    <property type="match status" value="1"/>
</dbReference>
<dbReference type="Gene3D" id="3.90.1200.10">
    <property type="match status" value="1"/>
</dbReference>
<dbReference type="GO" id="GO:0016301">
    <property type="term" value="F:kinase activity"/>
    <property type="evidence" value="ECO:0007669"/>
    <property type="project" value="UniProtKB-KW"/>
</dbReference>
<name>A0A162MFX7_9HYPO</name>
<evidence type="ECO:0000313" key="2">
    <source>
        <dbReference type="EMBL" id="OAA55560.1"/>
    </source>
</evidence>
<dbReference type="Proteomes" id="UP000076874">
    <property type="component" value="Unassembled WGS sequence"/>
</dbReference>
<keyword evidence="3" id="KW-1185">Reference proteome</keyword>
<dbReference type="STRING" id="1081102.A0A162MFX7"/>
<evidence type="ECO:0000313" key="3">
    <source>
        <dbReference type="Proteomes" id="UP000076874"/>
    </source>
</evidence>
<organism evidence="2 3">
    <name type="scientific">Niveomyces insectorum RCEF 264</name>
    <dbReference type="NCBI Taxonomy" id="1081102"/>
    <lineage>
        <taxon>Eukaryota</taxon>
        <taxon>Fungi</taxon>
        <taxon>Dikarya</taxon>
        <taxon>Ascomycota</taxon>
        <taxon>Pezizomycotina</taxon>
        <taxon>Sordariomycetes</taxon>
        <taxon>Hypocreomycetidae</taxon>
        <taxon>Hypocreales</taxon>
        <taxon>Cordycipitaceae</taxon>
        <taxon>Niveomyces</taxon>
    </lineage>
</organism>
<keyword evidence="2" id="KW-0418">Kinase</keyword>
<protein>
    <submittedName>
        <fullName evidence="2">Protein kinase-like domain protein</fullName>
    </submittedName>
</protein>
<evidence type="ECO:0000259" key="1">
    <source>
        <dbReference type="Pfam" id="PF01636"/>
    </source>
</evidence>
<gene>
    <name evidence="2" type="ORF">SPI_08244</name>
</gene>
<dbReference type="InterPro" id="IPR002575">
    <property type="entry name" value="Aminoglycoside_PTrfase"/>
</dbReference>
<dbReference type="InterPro" id="IPR051678">
    <property type="entry name" value="AGP_Transferase"/>
</dbReference>
<dbReference type="PANTHER" id="PTHR21310:SF54">
    <property type="entry name" value="AMINOGLYCOSIDE PHOSPHOTRANSFERASE DOMAIN-CONTAINING PROTEIN"/>
    <property type="match status" value="1"/>
</dbReference>
<dbReference type="SUPFAM" id="SSF56112">
    <property type="entry name" value="Protein kinase-like (PK-like)"/>
    <property type="match status" value="1"/>
</dbReference>